<dbReference type="PROSITE" id="PS50853">
    <property type="entry name" value="FN3"/>
    <property type="match status" value="4"/>
</dbReference>
<dbReference type="InterPro" id="IPR007110">
    <property type="entry name" value="Ig-like_dom"/>
</dbReference>
<evidence type="ECO:0000256" key="2">
    <source>
        <dbReference type="ARBA" id="ARBA00023319"/>
    </source>
</evidence>
<dbReference type="InterPro" id="IPR036116">
    <property type="entry name" value="FN3_sf"/>
</dbReference>
<feature type="transmembrane region" description="Helical" evidence="3">
    <location>
        <begin position="988"/>
        <end position="1004"/>
    </location>
</feature>
<dbReference type="InterPro" id="IPR003598">
    <property type="entry name" value="Ig_sub2"/>
</dbReference>
<dbReference type="SUPFAM" id="SSF48726">
    <property type="entry name" value="Immunoglobulin"/>
    <property type="match status" value="3"/>
</dbReference>
<feature type="domain" description="Ig-like" evidence="4">
    <location>
        <begin position="885"/>
        <end position="961"/>
    </location>
</feature>
<evidence type="ECO:0008006" key="8">
    <source>
        <dbReference type="Google" id="ProtNLM"/>
    </source>
</evidence>
<dbReference type="GO" id="GO:0045214">
    <property type="term" value="P:sarcomere organization"/>
    <property type="evidence" value="ECO:0007669"/>
    <property type="project" value="TreeGrafter"/>
</dbReference>
<dbReference type="CDD" id="cd00063">
    <property type="entry name" value="FN3"/>
    <property type="match status" value="4"/>
</dbReference>
<keyword evidence="7" id="KW-1185">Reference proteome</keyword>
<dbReference type="Proteomes" id="UP000314983">
    <property type="component" value="Chromosome 11"/>
</dbReference>
<reference evidence="6" key="4">
    <citation type="submission" date="2025-08" db="UniProtKB">
        <authorList>
            <consortium name="Ensembl"/>
        </authorList>
    </citation>
    <scope>IDENTIFICATION</scope>
</reference>
<dbReference type="InterPro" id="IPR036179">
    <property type="entry name" value="Ig-like_dom_sf"/>
</dbReference>
<evidence type="ECO:0000256" key="1">
    <source>
        <dbReference type="ARBA" id="ARBA00022737"/>
    </source>
</evidence>
<feature type="domain" description="Ig-like" evidence="4">
    <location>
        <begin position="463"/>
        <end position="565"/>
    </location>
</feature>
<name>A0A4W4F296_ELEEL</name>
<keyword evidence="3" id="KW-1133">Transmembrane helix</keyword>
<dbReference type="FunFam" id="2.60.40.10:FF:000222">
    <property type="entry name" value="Myomesin 1"/>
    <property type="match status" value="1"/>
</dbReference>
<reference evidence="6" key="3">
    <citation type="submission" date="2020-05" db="EMBL/GenBank/DDBJ databases">
        <title>Electrophorus electricus (electric eel) genome, fEleEle1, primary haplotype.</title>
        <authorList>
            <person name="Myers G."/>
            <person name="Meyer A."/>
            <person name="Fedrigo O."/>
            <person name="Formenti G."/>
            <person name="Rhie A."/>
            <person name="Tracey A."/>
            <person name="Sims Y."/>
            <person name="Jarvis E.D."/>
        </authorList>
    </citation>
    <scope>NUCLEOTIDE SEQUENCE [LARGE SCALE GENOMIC DNA]</scope>
</reference>
<evidence type="ECO:0000313" key="6">
    <source>
        <dbReference type="Ensembl" id="ENSEEEP00000018645.2"/>
    </source>
</evidence>
<dbReference type="SMART" id="SM00060">
    <property type="entry name" value="FN3"/>
    <property type="match status" value="4"/>
</dbReference>
<proteinExistence type="predicted"/>
<dbReference type="InterPro" id="IPR050964">
    <property type="entry name" value="Striated_Muscle_Regulatory"/>
</dbReference>
<dbReference type="PROSITE" id="PS50835">
    <property type="entry name" value="IG_LIKE"/>
    <property type="match status" value="4"/>
</dbReference>
<dbReference type="AlphaFoldDB" id="A0A4W4F296"/>
<dbReference type="SMART" id="SM00409">
    <property type="entry name" value="IG"/>
    <property type="match status" value="2"/>
</dbReference>
<dbReference type="FunFam" id="2.60.40.10:FF:000124">
    <property type="entry name" value="Myomesin 1"/>
    <property type="match status" value="1"/>
</dbReference>
<dbReference type="FunFam" id="2.60.40.10:FF:000197">
    <property type="entry name" value="Myomesin 1"/>
    <property type="match status" value="1"/>
</dbReference>
<feature type="domain" description="Fibronectin type-III" evidence="5">
    <location>
        <begin position="12"/>
        <end position="107"/>
    </location>
</feature>
<dbReference type="PRINTS" id="PR00014">
    <property type="entry name" value="FNTYPEIII"/>
</dbReference>
<dbReference type="FunFam" id="2.60.40.10:FF:000029">
    <property type="entry name" value="Myomesin 1"/>
    <property type="match status" value="1"/>
</dbReference>
<dbReference type="Pfam" id="PF00041">
    <property type="entry name" value="fn3"/>
    <property type="match status" value="4"/>
</dbReference>
<dbReference type="FunFam" id="2.60.40.10:FF:000192">
    <property type="entry name" value="Myomesin 1"/>
    <property type="match status" value="1"/>
</dbReference>
<feature type="domain" description="Ig-like" evidence="4">
    <location>
        <begin position="692"/>
        <end position="778"/>
    </location>
</feature>
<dbReference type="GO" id="GO:0031430">
    <property type="term" value="C:M band"/>
    <property type="evidence" value="ECO:0007669"/>
    <property type="project" value="TreeGrafter"/>
</dbReference>
<dbReference type="FunFam" id="2.60.40.10:FF:000179">
    <property type="entry name" value="Myomesin 2"/>
    <property type="match status" value="1"/>
</dbReference>
<evidence type="ECO:0000256" key="3">
    <source>
        <dbReference type="SAM" id="Phobius"/>
    </source>
</evidence>
<dbReference type="GeneTree" id="ENSGT00940000157057"/>
<dbReference type="PANTHER" id="PTHR13817">
    <property type="entry name" value="TITIN"/>
    <property type="match status" value="1"/>
</dbReference>
<feature type="domain" description="Ig-like" evidence="4">
    <location>
        <begin position="779"/>
        <end position="866"/>
    </location>
</feature>
<feature type="domain" description="Fibronectin type-III" evidence="5">
    <location>
        <begin position="140"/>
        <end position="221"/>
    </location>
</feature>
<evidence type="ECO:0000313" key="7">
    <source>
        <dbReference type="Proteomes" id="UP000314983"/>
    </source>
</evidence>
<evidence type="ECO:0000259" key="5">
    <source>
        <dbReference type="PROSITE" id="PS50853"/>
    </source>
</evidence>
<dbReference type="InterPro" id="IPR003599">
    <property type="entry name" value="Ig_sub"/>
</dbReference>
<dbReference type="InterPro" id="IPR013098">
    <property type="entry name" value="Ig_I-set"/>
</dbReference>
<dbReference type="CDD" id="cd00096">
    <property type="entry name" value="Ig"/>
    <property type="match status" value="1"/>
</dbReference>
<accession>A0A4W4F296</accession>
<sequence length="1016" mass="112716">DGPPPVPLAPGAPMDIKIHDANRDYVIVSWKPPNTTTEGPIIGYFVDRCEVGMENWMQCNDSPIKICKYPVSGLFEGHSYCFRVRAVNSHGISRPSRMSNPVAALDPTEFGRLQATKLGGKLDVVTIHDDLEAEGKAPGAPSKVYASETDRTYVVLSWTPPSLVGSGSWQRVNTQVPVRSPRYAVFDLAEGKEYLFRVLAANMHGISNPSEPTRPIRTQVLRGVPSAPGQVVSTRETDTSVLIQWAPPKEPNNLIGYYIDSCVKGSKNWTSANHKPLKDTRFVVHGLTTGEMYMFRVQAINELGLSDESQESAPLSVRANHHTQICHASCLRGILFVFSPELPSSPYGVALLHCDGESMVLNWKRPLCSGGTPVTDYYIDKYNVAKREWREVNVPPLKERLYKVPKLTLGTVYQFRVYAANFIGLGEPSSPSAPFRCEAWTMPEPGTYRKRVNKYAKETPDLPGLCVNPLLFVCCRQGTKEIKCGVDEKTGDVYLCFESCQITEKSQFVWKKSYQEITDFSKGISIKTSGNQSTLSFKNPDKEDVGTFSVSVTNTDGASASYKITAEELEKMMALSYDIRNPIIPLKSELAYKIMERGRVCFWLQAEGISSAVTYKFFANNKELVNSEVATGIIELVLDHFTEDNEGTFSVQIQDGRAKAQSSLVLIGNAFKAALAEADYQRREYIRVKEGPHFSQFLSVHISEDASISLICKVANLKKESAFHWFKDDVEVIPDVPADLSSGVCRLPLPLFSKKDMGMHKATISDDRGKDESQVDISGSSAGDLVIQCTAEGIMLQCHMKYYTEEMKIIWMLKDSKISSSERMRVGGTPAMASLEIVEPTERDKGVYTFQITDAEKTYTRTLELSGQDRGKVLGGLPDVVSIMEKKTLSLTCTVCGDPKPQVTWFKNDQEVEPGDQYVILLDSGKFASVTIKGVTLEDSGKFTMCVQNKYGGESVDIIVSVFKHGDKIPDIKPMAAPKRILPPTHPIVIPIIITFAMLYLCCLPDRRARTHARSA</sequence>
<dbReference type="InterPro" id="IPR003961">
    <property type="entry name" value="FN3_dom"/>
</dbReference>
<keyword evidence="3" id="KW-0472">Membrane</keyword>
<protein>
    <recommendedName>
        <fullName evidence="8">Myomesin 2a</fullName>
    </recommendedName>
</protein>
<feature type="domain" description="Fibronectin type-III" evidence="5">
    <location>
        <begin position="342"/>
        <end position="444"/>
    </location>
</feature>
<reference evidence="7" key="2">
    <citation type="journal article" date="2017" name="Sci. Adv.">
        <title>A tail of two voltages: Proteomic comparison of the three electric organs of the electric eel.</title>
        <authorList>
            <person name="Traeger L.L."/>
            <person name="Sabat G."/>
            <person name="Barrett-Wilt G.A."/>
            <person name="Wells G.B."/>
            <person name="Sussman M.R."/>
        </authorList>
    </citation>
    <scope>NUCLEOTIDE SEQUENCE [LARGE SCALE GENOMIC DNA]</scope>
</reference>
<feature type="domain" description="Fibronectin type-III" evidence="5">
    <location>
        <begin position="227"/>
        <end position="320"/>
    </location>
</feature>
<organism evidence="6 7">
    <name type="scientific">Electrophorus electricus</name>
    <name type="common">Electric eel</name>
    <name type="synonym">Gymnotus electricus</name>
    <dbReference type="NCBI Taxonomy" id="8005"/>
    <lineage>
        <taxon>Eukaryota</taxon>
        <taxon>Metazoa</taxon>
        <taxon>Chordata</taxon>
        <taxon>Craniata</taxon>
        <taxon>Vertebrata</taxon>
        <taxon>Euteleostomi</taxon>
        <taxon>Actinopterygii</taxon>
        <taxon>Neopterygii</taxon>
        <taxon>Teleostei</taxon>
        <taxon>Ostariophysi</taxon>
        <taxon>Gymnotiformes</taxon>
        <taxon>Gymnotoidei</taxon>
        <taxon>Gymnotidae</taxon>
        <taxon>Electrophorus</taxon>
    </lineage>
</organism>
<evidence type="ECO:0000259" key="4">
    <source>
        <dbReference type="PROSITE" id="PS50835"/>
    </source>
</evidence>
<keyword evidence="1" id="KW-0677">Repeat</keyword>
<keyword evidence="3" id="KW-0812">Transmembrane</keyword>
<dbReference type="Pfam" id="PF07679">
    <property type="entry name" value="I-set"/>
    <property type="match status" value="2"/>
</dbReference>
<gene>
    <name evidence="6" type="primary">MYOM2</name>
</gene>
<dbReference type="SUPFAM" id="SSF49265">
    <property type="entry name" value="Fibronectin type III"/>
    <property type="match status" value="3"/>
</dbReference>
<dbReference type="Ensembl" id="ENSEEET00000018853.2">
    <property type="protein sequence ID" value="ENSEEEP00000018645.2"/>
    <property type="gene ID" value="ENSEEEG00000009073.2"/>
</dbReference>
<dbReference type="PANTHER" id="PTHR13817:SF182">
    <property type="entry name" value="MYOMESIN-2"/>
    <property type="match status" value="1"/>
</dbReference>
<reference evidence="6" key="5">
    <citation type="submission" date="2025-09" db="UniProtKB">
        <authorList>
            <consortium name="Ensembl"/>
        </authorList>
    </citation>
    <scope>IDENTIFICATION</scope>
</reference>
<dbReference type="InterPro" id="IPR013783">
    <property type="entry name" value="Ig-like_fold"/>
</dbReference>
<keyword evidence="2" id="KW-0393">Immunoglobulin domain</keyword>
<dbReference type="SMART" id="SM00408">
    <property type="entry name" value="IGc2"/>
    <property type="match status" value="1"/>
</dbReference>
<reference evidence="7" key="1">
    <citation type="journal article" date="2014" name="Science">
        <title>Nonhuman genetics. Genomic basis for the convergent evolution of electric organs.</title>
        <authorList>
            <person name="Gallant J.R."/>
            <person name="Traeger L.L."/>
            <person name="Volkening J.D."/>
            <person name="Moffett H."/>
            <person name="Chen P.H."/>
            <person name="Novina C.D."/>
            <person name="Phillips G.N.Jr."/>
            <person name="Anand R."/>
            <person name="Wells G.B."/>
            <person name="Pinch M."/>
            <person name="Guth R."/>
            <person name="Unguez G.A."/>
            <person name="Albert J.S."/>
            <person name="Zakon H.H."/>
            <person name="Samanta M.P."/>
            <person name="Sussman M.R."/>
        </authorList>
    </citation>
    <scope>NUCLEOTIDE SEQUENCE [LARGE SCALE GENOMIC DNA]</scope>
</reference>
<dbReference type="Gene3D" id="2.60.40.10">
    <property type="entry name" value="Immunoglobulins"/>
    <property type="match status" value="9"/>
</dbReference>